<dbReference type="GO" id="GO:0180047">
    <property type="term" value="P:dolichol phosphate mannose biosynthetic process"/>
    <property type="evidence" value="ECO:0007669"/>
    <property type="project" value="InterPro"/>
</dbReference>
<keyword evidence="5 7" id="KW-1133">Transmembrane helix</keyword>
<dbReference type="InParanoid" id="E1ZP24"/>
<evidence type="ECO:0000256" key="5">
    <source>
        <dbReference type="ARBA" id="ARBA00022989"/>
    </source>
</evidence>
<dbReference type="GO" id="GO:0033185">
    <property type="term" value="C:dolichol-phosphate-mannose synthase complex"/>
    <property type="evidence" value="ECO:0007669"/>
    <property type="project" value="TreeGrafter"/>
</dbReference>
<protein>
    <recommendedName>
        <fullName evidence="7">Dolichol phosphate-mannose biosynthesis regulatory protein</fullName>
    </recommendedName>
</protein>
<proteinExistence type="inferred from homology"/>
<organism evidence="9">
    <name type="scientific">Chlorella variabilis</name>
    <name type="common">Green alga</name>
    <dbReference type="NCBI Taxonomy" id="554065"/>
    <lineage>
        <taxon>Eukaryota</taxon>
        <taxon>Viridiplantae</taxon>
        <taxon>Chlorophyta</taxon>
        <taxon>core chlorophytes</taxon>
        <taxon>Trebouxiophyceae</taxon>
        <taxon>Chlorellales</taxon>
        <taxon>Chlorellaceae</taxon>
        <taxon>Chlorella clade</taxon>
        <taxon>Chlorella</taxon>
    </lineage>
</organism>
<keyword evidence="6 7" id="KW-0472">Membrane</keyword>
<dbReference type="RefSeq" id="XP_005844644.1">
    <property type="nucleotide sequence ID" value="XM_005844582.1"/>
</dbReference>
<evidence type="ECO:0000256" key="1">
    <source>
        <dbReference type="ARBA" id="ARBA00004477"/>
    </source>
</evidence>
<dbReference type="GO" id="GO:0006506">
    <property type="term" value="P:GPI anchor biosynthetic process"/>
    <property type="evidence" value="ECO:0007669"/>
    <property type="project" value="TreeGrafter"/>
</dbReference>
<evidence type="ECO:0000256" key="4">
    <source>
        <dbReference type="ARBA" id="ARBA00022824"/>
    </source>
</evidence>
<feature type="transmembrane region" description="Helical" evidence="7">
    <location>
        <begin position="7"/>
        <end position="27"/>
    </location>
</feature>
<comment type="pathway">
    <text evidence="7">Protein modification; protein glycosylation.</text>
</comment>
<dbReference type="KEGG" id="cvr:CHLNCDRAFT_138970"/>
<gene>
    <name evidence="8" type="ORF">CHLNCDRAFT_138970</name>
</gene>
<keyword evidence="3 7" id="KW-0812">Transmembrane</keyword>
<accession>E1ZP24</accession>
<dbReference type="GeneID" id="17351904"/>
<evidence type="ECO:0000256" key="2">
    <source>
        <dbReference type="ARBA" id="ARBA00005478"/>
    </source>
</evidence>
<name>E1ZP24_CHLVA</name>
<keyword evidence="9" id="KW-1185">Reference proteome</keyword>
<evidence type="ECO:0000313" key="8">
    <source>
        <dbReference type="EMBL" id="EFN52542.1"/>
    </source>
</evidence>
<evidence type="ECO:0000256" key="3">
    <source>
        <dbReference type="ARBA" id="ARBA00022692"/>
    </source>
</evidence>
<dbReference type="PANTHER" id="PTHR15039:SF11">
    <property type="entry name" value="DOLICHOL PHOSPHATE-MANNOSE BIOSYNTHESIS REGULATORY PROTEIN"/>
    <property type="match status" value="1"/>
</dbReference>
<dbReference type="Proteomes" id="UP000008141">
    <property type="component" value="Unassembled WGS sequence"/>
</dbReference>
<sequence length="91" mass="9622">MVATALAGNLVLVAACALYAYYTAWVLVTSFVEEGQPILRLFPPRHFAIAAPVLAGVVLFGVTLCTLGGFIVSSELGKLRQQWAEAKAKAA</sequence>
<dbReference type="STRING" id="554065.E1ZP24"/>
<dbReference type="UniPathway" id="UPA00378"/>
<dbReference type="AlphaFoldDB" id="E1ZP24"/>
<dbReference type="FunCoup" id="E1ZP24">
    <property type="interactions" value="1459"/>
</dbReference>
<keyword evidence="4 7" id="KW-0256">Endoplasmic reticulum</keyword>
<evidence type="ECO:0000256" key="7">
    <source>
        <dbReference type="RuleBase" id="RU365084"/>
    </source>
</evidence>
<dbReference type="PANTHER" id="PTHR15039">
    <property type="entry name" value="DOLICHOL PHOSPHATE-MANNOSE BIOSYNTHESIS REGULATORY PROTEIN"/>
    <property type="match status" value="1"/>
</dbReference>
<reference evidence="8 9" key="1">
    <citation type="journal article" date="2010" name="Plant Cell">
        <title>The Chlorella variabilis NC64A genome reveals adaptation to photosymbiosis, coevolution with viruses, and cryptic sex.</title>
        <authorList>
            <person name="Blanc G."/>
            <person name="Duncan G."/>
            <person name="Agarkova I."/>
            <person name="Borodovsky M."/>
            <person name="Gurnon J."/>
            <person name="Kuo A."/>
            <person name="Lindquist E."/>
            <person name="Lucas S."/>
            <person name="Pangilinan J."/>
            <person name="Polle J."/>
            <person name="Salamov A."/>
            <person name="Terry A."/>
            <person name="Yamada T."/>
            <person name="Dunigan D.D."/>
            <person name="Grigoriev I.V."/>
            <person name="Claverie J.M."/>
            <person name="Van Etten J.L."/>
        </authorList>
    </citation>
    <scope>NUCLEOTIDE SEQUENCE [LARGE SCALE GENOMIC DNA]</scope>
    <source>
        <strain evidence="8 9">NC64A</strain>
    </source>
</reference>
<evidence type="ECO:0000256" key="6">
    <source>
        <dbReference type="ARBA" id="ARBA00023136"/>
    </source>
</evidence>
<comment type="function">
    <text evidence="7">Regulatory subunit of the dolichol-phosphate mannose (DPM) synthase complex; essential for the ER localization.</text>
</comment>
<dbReference type="InterPro" id="IPR009914">
    <property type="entry name" value="DPM2"/>
</dbReference>
<feature type="transmembrane region" description="Helical" evidence="7">
    <location>
        <begin position="47"/>
        <end position="72"/>
    </location>
</feature>
<comment type="similarity">
    <text evidence="2 7">Belongs to the DPM2 family.</text>
</comment>
<evidence type="ECO:0000313" key="9">
    <source>
        <dbReference type="Proteomes" id="UP000008141"/>
    </source>
</evidence>
<comment type="subcellular location">
    <subcellularLocation>
        <location evidence="1 7">Endoplasmic reticulum membrane</location>
        <topology evidence="1 7">Multi-pass membrane protein</topology>
    </subcellularLocation>
</comment>
<comment type="subunit">
    <text evidence="7">Component of the dolichol-phosphate mannose (DPM) synthase complex.</text>
</comment>
<dbReference type="GO" id="GO:0005789">
    <property type="term" value="C:endoplasmic reticulum membrane"/>
    <property type="evidence" value="ECO:0007669"/>
    <property type="project" value="UniProtKB-SubCell"/>
</dbReference>
<dbReference type="GO" id="GO:0030234">
    <property type="term" value="F:enzyme regulator activity"/>
    <property type="evidence" value="ECO:0007669"/>
    <property type="project" value="UniProtKB-UniRule"/>
</dbReference>
<dbReference type="EMBL" id="GL433856">
    <property type="protein sequence ID" value="EFN52542.1"/>
    <property type="molecule type" value="Genomic_DNA"/>
</dbReference>
<dbReference type="OrthoDB" id="311279at2759"/>
<dbReference type="Pfam" id="PF07297">
    <property type="entry name" value="DPM2"/>
    <property type="match status" value="1"/>
</dbReference>